<dbReference type="VEuPathDB" id="VectorBase:HLOH_051220"/>
<dbReference type="Pfam" id="PF00379">
    <property type="entry name" value="Chitin_bind_4"/>
    <property type="match status" value="4"/>
</dbReference>
<dbReference type="Gene3D" id="3.10.50.10">
    <property type="match status" value="4"/>
</dbReference>
<name>A0A9J6FZK7_HAELO</name>
<sequence length="427" mass="45209">MGPNSASFCSRLAPPQPYSFGYDNVDEFGTQTYHKEQSDASNTKTGSYGYRDAYGIFRRVNYIADVNGFRATIDTNEPGTAPGRSADAVFNANPVAAPVAAKSASASASAVGSGCRLPACTSPPQPYSFGYDNTDEFGTQTYHKEQGDASNTKTGSYGYRDAYGIFRRVNYIADVNGFRATIDTNEPGTAPGRSADAVFNANPVAAPVAANLHSRTALATTNTDEFGTQTYHKEQGDASNTKTGSYGYRDEYGIFRRVNYVADANGFRATIDTNEPGTAPGRSADAVFNANPVAAPVRAKSASAPLPTYVAAPVFGYDNTDEFGTQTYHKEQGDASNTKRGSYGYRDEYGIFRRVNYVADANGFRATIDTNEPGTAAGRSADAVFNANPVAAPVRAKSASAPFPIYVPARAYGSGYTAPGGVAPWAG</sequence>
<dbReference type="OMA" id="HVKMNSH"/>
<dbReference type="GO" id="GO:0008010">
    <property type="term" value="F:structural constituent of chitin-based larval cuticle"/>
    <property type="evidence" value="ECO:0007669"/>
    <property type="project" value="TreeGrafter"/>
</dbReference>
<dbReference type="PANTHER" id="PTHR10380:SF173">
    <property type="entry name" value="CUTICULAR PROTEIN 47EF, ISOFORM C-RELATED"/>
    <property type="match status" value="1"/>
</dbReference>
<reference evidence="3 4" key="1">
    <citation type="journal article" date="2020" name="Cell">
        <title>Large-Scale Comparative Analyses of Tick Genomes Elucidate Their Genetic Diversity and Vector Capacities.</title>
        <authorList>
            <consortium name="Tick Genome and Microbiome Consortium (TIGMIC)"/>
            <person name="Jia N."/>
            <person name="Wang J."/>
            <person name="Shi W."/>
            <person name="Du L."/>
            <person name="Sun Y."/>
            <person name="Zhan W."/>
            <person name="Jiang J.F."/>
            <person name="Wang Q."/>
            <person name="Zhang B."/>
            <person name="Ji P."/>
            <person name="Bell-Sakyi L."/>
            <person name="Cui X.M."/>
            <person name="Yuan T.T."/>
            <person name="Jiang B.G."/>
            <person name="Yang W.F."/>
            <person name="Lam T.T."/>
            <person name="Chang Q.C."/>
            <person name="Ding S.J."/>
            <person name="Wang X.J."/>
            <person name="Zhu J.G."/>
            <person name="Ruan X.D."/>
            <person name="Zhao L."/>
            <person name="Wei J.T."/>
            <person name="Ye R.Z."/>
            <person name="Que T.C."/>
            <person name="Du C.H."/>
            <person name="Zhou Y.H."/>
            <person name="Cheng J.X."/>
            <person name="Dai P.F."/>
            <person name="Guo W.B."/>
            <person name="Han X.H."/>
            <person name="Huang E.J."/>
            <person name="Li L.F."/>
            <person name="Wei W."/>
            <person name="Gao Y.C."/>
            <person name="Liu J.Z."/>
            <person name="Shao H.Z."/>
            <person name="Wang X."/>
            <person name="Wang C.C."/>
            <person name="Yang T.C."/>
            <person name="Huo Q.B."/>
            <person name="Li W."/>
            <person name="Chen H.Y."/>
            <person name="Chen S.E."/>
            <person name="Zhou L.G."/>
            <person name="Ni X.B."/>
            <person name="Tian J.H."/>
            <person name="Sheng Y."/>
            <person name="Liu T."/>
            <person name="Pan Y.S."/>
            <person name="Xia L.Y."/>
            <person name="Li J."/>
            <person name="Zhao F."/>
            <person name="Cao W.C."/>
        </authorList>
    </citation>
    <scope>NUCLEOTIDE SEQUENCE [LARGE SCALE GENOMIC DNA]</scope>
    <source>
        <strain evidence="3">HaeL-2018</strain>
    </source>
</reference>
<accession>A0A9J6FZK7</accession>
<evidence type="ECO:0008006" key="5">
    <source>
        <dbReference type="Google" id="ProtNLM"/>
    </source>
</evidence>
<comment type="caution">
    <text evidence="3">The sequence shown here is derived from an EMBL/GenBank/DDBJ whole genome shotgun (WGS) entry which is preliminary data.</text>
</comment>
<evidence type="ECO:0000313" key="3">
    <source>
        <dbReference type="EMBL" id="KAH9371590.1"/>
    </source>
</evidence>
<dbReference type="PROSITE" id="PS51155">
    <property type="entry name" value="CHIT_BIND_RR_2"/>
    <property type="match status" value="4"/>
</dbReference>
<keyword evidence="1 2" id="KW-0193">Cuticle</keyword>
<gene>
    <name evidence="3" type="ORF">HPB48_021437</name>
</gene>
<dbReference type="InterPro" id="IPR029070">
    <property type="entry name" value="Chitinase_insertion_sf"/>
</dbReference>
<evidence type="ECO:0000256" key="2">
    <source>
        <dbReference type="PROSITE-ProRule" id="PRU00497"/>
    </source>
</evidence>
<keyword evidence="4" id="KW-1185">Reference proteome</keyword>
<dbReference type="AlphaFoldDB" id="A0A9J6FZK7"/>
<dbReference type="GO" id="GO:0062129">
    <property type="term" value="C:chitin-based extracellular matrix"/>
    <property type="evidence" value="ECO:0007669"/>
    <property type="project" value="TreeGrafter"/>
</dbReference>
<protein>
    <recommendedName>
        <fullName evidence="5">Cuticle protein</fullName>
    </recommendedName>
</protein>
<dbReference type="OrthoDB" id="6434104at2759"/>
<dbReference type="InterPro" id="IPR000618">
    <property type="entry name" value="Insect_cuticle"/>
</dbReference>
<dbReference type="Proteomes" id="UP000821853">
    <property type="component" value="Chromosome 3"/>
</dbReference>
<proteinExistence type="predicted"/>
<dbReference type="InterPro" id="IPR050468">
    <property type="entry name" value="Cuticle_Struct_Prot"/>
</dbReference>
<organism evidence="3 4">
    <name type="scientific">Haemaphysalis longicornis</name>
    <name type="common">Bush tick</name>
    <dbReference type="NCBI Taxonomy" id="44386"/>
    <lineage>
        <taxon>Eukaryota</taxon>
        <taxon>Metazoa</taxon>
        <taxon>Ecdysozoa</taxon>
        <taxon>Arthropoda</taxon>
        <taxon>Chelicerata</taxon>
        <taxon>Arachnida</taxon>
        <taxon>Acari</taxon>
        <taxon>Parasitiformes</taxon>
        <taxon>Ixodida</taxon>
        <taxon>Ixodoidea</taxon>
        <taxon>Ixodidae</taxon>
        <taxon>Haemaphysalinae</taxon>
        <taxon>Haemaphysalis</taxon>
    </lineage>
</organism>
<evidence type="ECO:0000313" key="4">
    <source>
        <dbReference type="Proteomes" id="UP000821853"/>
    </source>
</evidence>
<dbReference type="PANTHER" id="PTHR10380">
    <property type="entry name" value="CUTICLE PROTEIN"/>
    <property type="match status" value="1"/>
</dbReference>
<dbReference type="EMBL" id="JABSTR010000005">
    <property type="protein sequence ID" value="KAH9371590.1"/>
    <property type="molecule type" value="Genomic_DNA"/>
</dbReference>
<evidence type="ECO:0000256" key="1">
    <source>
        <dbReference type="ARBA" id="ARBA00022460"/>
    </source>
</evidence>